<dbReference type="SUPFAM" id="SSF48498">
    <property type="entry name" value="Tetracyclin repressor-like, C-terminal domain"/>
    <property type="match status" value="1"/>
</dbReference>
<evidence type="ECO:0000313" key="5">
    <source>
        <dbReference type="EMBL" id="KAB8165652.1"/>
    </source>
</evidence>
<evidence type="ECO:0000313" key="6">
    <source>
        <dbReference type="Proteomes" id="UP000320431"/>
    </source>
</evidence>
<accession>A0A507ZYU4</accession>
<dbReference type="Pfam" id="PF16925">
    <property type="entry name" value="TetR_C_13"/>
    <property type="match status" value="1"/>
</dbReference>
<sequence length="226" mass="24126">MNRSAATASLSRPAQPGVRQPDVRQPDVRQPDVRQHILDVARPLLLRKGFTAVGLSELLAEAGVPKGSFYHYFGSKEAFGEAVLEAYFSDYLGEIDALLAGPGTGAERLLRYFGHCLDTQVGDHMQSRCLAVKLGAEVCDLSEPMRIALDRGIGAIVERLTRCIQAGIDDGSLPSLPSLADPAAAANTLYQSWFGASLLAKIGRDRASLDAAMAGTRQMLGLATEA</sequence>
<dbReference type="PROSITE" id="PS50977">
    <property type="entry name" value="HTH_TETR_2"/>
    <property type="match status" value="1"/>
</dbReference>
<keyword evidence="3" id="KW-0804">Transcription</keyword>
<name>A0A507ZYU4_9GAMM</name>
<dbReference type="InterPro" id="IPR011075">
    <property type="entry name" value="TetR_C"/>
</dbReference>
<dbReference type="PANTHER" id="PTHR47506">
    <property type="entry name" value="TRANSCRIPTIONAL REGULATORY PROTEIN"/>
    <property type="match status" value="1"/>
</dbReference>
<protein>
    <submittedName>
        <fullName evidence="5">TetR family transcriptional regulator</fullName>
    </submittedName>
</protein>
<dbReference type="AlphaFoldDB" id="A0A507ZYU4"/>
<evidence type="ECO:0000256" key="1">
    <source>
        <dbReference type="ARBA" id="ARBA00023015"/>
    </source>
</evidence>
<gene>
    <name evidence="5" type="ORF">FKV24_016975</name>
</gene>
<proteinExistence type="predicted"/>
<dbReference type="Gene3D" id="1.10.357.10">
    <property type="entry name" value="Tetracycline Repressor, domain 2"/>
    <property type="match status" value="1"/>
</dbReference>
<keyword evidence="2" id="KW-0238">DNA-binding</keyword>
<evidence type="ECO:0000256" key="3">
    <source>
        <dbReference type="ARBA" id="ARBA00023163"/>
    </source>
</evidence>
<dbReference type="Pfam" id="PF00440">
    <property type="entry name" value="TetR_N"/>
    <property type="match status" value="1"/>
</dbReference>
<evidence type="ECO:0000256" key="4">
    <source>
        <dbReference type="SAM" id="MobiDB-lite"/>
    </source>
</evidence>
<dbReference type="GO" id="GO:0003677">
    <property type="term" value="F:DNA binding"/>
    <property type="evidence" value="ECO:0007669"/>
    <property type="project" value="UniProtKB-UniRule"/>
</dbReference>
<reference evidence="5 6" key="1">
    <citation type="submission" date="2019-10" db="EMBL/GenBank/DDBJ databases">
        <title>Lysobacter alkalisoli sp. nov., isolated from saline-alkaline soil.</title>
        <authorList>
            <person name="Sun J.-Q."/>
        </authorList>
    </citation>
    <scope>NUCLEOTIDE SEQUENCE [LARGE SCALE GENOMIC DNA]</scope>
    <source>
        <strain evidence="5 6">KCTC 42381</strain>
    </source>
</reference>
<dbReference type="EMBL" id="VICD02000304">
    <property type="protein sequence ID" value="KAB8165652.1"/>
    <property type="molecule type" value="Genomic_DNA"/>
</dbReference>
<dbReference type="InterPro" id="IPR001647">
    <property type="entry name" value="HTH_TetR"/>
</dbReference>
<dbReference type="SUPFAM" id="SSF46689">
    <property type="entry name" value="Homeodomain-like"/>
    <property type="match status" value="1"/>
</dbReference>
<dbReference type="RefSeq" id="WP_141483221.1">
    <property type="nucleotide sequence ID" value="NZ_VICD02000304.1"/>
</dbReference>
<feature type="region of interest" description="Disordered" evidence="4">
    <location>
        <begin position="1"/>
        <end position="31"/>
    </location>
</feature>
<feature type="compositionally biased region" description="Polar residues" evidence="4">
    <location>
        <begin position="1"/>
        <end position="12"/>
    </location>
</feature>
<dbReference type="Proteomes" id="UP000320431">
    <property type="component" value="Unassembled WGS sequence"/>
</dbReference>
<evidence type="ECO:0000256" key="2">
    <source>
        <dbReference type="ARBA" id="ARBA00023125"/>
    </source>
</evidence>
<feature type="compositionally biased region" description="Basic and acidic residues" evidence="4">
    <location>
        <begin position="21"/>
        <end position="31"/>
    </location>
</feature>
<dbReference type="InterPro" id="IPR009057">
    <property type="entry name" value="Homeodomain-like_sf"/>
</dbReference>
<dbReference type="InterPro" id="IPR036271">
    <property type="entry name" value="Tet_transcr_reg_TetR-rel_C_sf"/>
</dbReference>
<keyword evidence="1" id="KW-0805">Transcription regulation</keyword>
<dbReference type="PRINTS" id="PR00455">
    <property type="entry name" value="HTHTETR"/>
</dbReference>
<dbReference type="PANTHER" id="PTHR47506:SF6">
    <property type="entry name" value="HTH-TYPE TRANSCRIPTIONAL REPRESSOR NEMR"/>
    <property type="match status" value="1"/>
</dbReference>
<comment type="caution">
    <text evidence="5">The sequence shown here is derived from an EMBL/GenBank/DDBJ whole genome shotgun (WGS) entry which is preliminary data.</text>
</comment>
<organism evidence="5 6">
    <name type="scientific">Marilutibacter maris</name>
    <dbReference type="NCBI Taxonomy" id="1605891"/>
    <lineage>
        <taxon>Bacteria</taxon>
        <taxon>Pseudomonadati</taxon>
        <taxon>Pseudomonadota</taxon>
        <taxon>Gammaproteobacteria</taxon>
        <taxon>Lysobacterales</taxon>
        <taxon>Lysobacteraceae</taxon>
        <taxon>Marilutibacter</taxon>
    </lineage>
</organism>